<evidence type="ECO:0000313" key="1">
    <source>
        <dbReference type="EMBL" id="KAJ8889611.1"/>
    </source>
</evidence>
<proteinExistence type="predicted"/>
<gene>
    <name evidence="1" type="ORF">PR048_009111</name>
</gene>
<organism evidence="1 2">
    <name type="scientific">Dryococelus australis</name>
    <dbReference type="NCBI Taxonomy" id="614101"/>
    <lineage>
        <taxon>Eukaryota</taxon>
        <taxon>Metazoa</taxon>
        <taxon>Ecdysozoa</taxon>
        <taxon>Arthropoda</taxon>
        <taxon>Hexapoda</taxon>
        <taxon>Insecta</taxon>
        <taxon>Pterygota</taxon>
        <taxon>Neoptera</taxon>
        <taxon>Polyneoptera</taxon>
        <taxon>Phasmatodea</taxon>
        <taxon>Verophasmatodea</taxon>
        <taxon>Anareolatae</taxon>
        <taxon>Phasmatidae</taxon>
        <taxon>Eurycanthinae</taxon>
        <taxon>Dryococelus</taxon>
    </lineage>
</organism>
<protein>
    <submittedName>
        <fullName evidence="1">Uncharacterized protein</fullName>
    </submittedName>
</protein>
<dbReference type="EMBL" id="JARBHB010000003">
    <property type="protein sequence ID" value="KAJ8889611.1"/>
    <property type="molecule type" value="Genomic_DNA"/>
</dbReference>
<accession>A0ABQ9HZR9</accession>
<dbReference type="Proteomes" id="UP001159363">
    <property type="component" value="Chromosome 3"/>
</dbReference>
<comment type="caution">
    <text evidence="1">The sequence shown here is derived from an EMBL/GenBank/DDBJ whole genome shotgun (WGS) entry which is preliminary data.</text>
</comment>
<keyword evidence="2" id="KW-1185">Reference proteome</keyword>
<name>A0ABQ9HZR9_9NEOP</name>
<sequence>MKSFAKISSVPIVKKSCERREKISVLCRKFLLTRKEAAKSCRAATLQSSPKRRTKTLTLGKVNNGVQDYGELATQLNIEGQ</sequence>
<evidence type="ECO:0000313" key="2">
    <source>
        <dbReference type="Proteomes" id="UP001159363"/>
    </source>
</evidence>
<reference evidence="1 2" key="1">
    <citation type="submission" date="2023-02" db="EMBL/GenBank/DDBJ databases">
        <title>LHISI_Scaffold_Assembly.</title>
        <authorList>
            <person name="Stuart O.P."/>
            <person name="Cleave R."/>
            <person name="Magrath M.J.L."/>
            <person name="Mikheyev A.S."/>
        </authorList>
    </citation>
    <scope>NUCLEOTIDE SEQUENCE [LARGE SCALE GENOMIC DNA]</scope>
    <source>
        <strain evidence="1">Daus_M_001</strain>
        <tissue evidence="1">Leg muscle</tissue>
    </source>
</reference>